<organism evidence="1">
    <name type="scientific">marine sediment metagenome</name>
    <dbReference type="NCBI Taxonomy" id="412755"/>
    <lineage>
        <taxon>unclassified sequences</taxon>
        <taxon>metagenomes</taxon>
        <taxon>ecological metagenomes</taxon>
    </lineage>
</organism>
<name>X1UZA0_9ZZZZ</name>
<comment type="caution">
    <text evidence="1">The sequence shown here is derived from an EMBL/GenBank/DDBJ whole genome shotgun (WGS) entry which is preliminary data.</text>
</comment>
<proteinExistence type="predicted"/>
<gene>
    <name evidence="1" type="ORF">S12H4_55729</name>
</gene>
<feature type="non-terminal residue" evidence="1">
    <location>
        <position position="1"/>
    </location>
</feature>
<accession>X1UZA0</accession>
<dbReference type="AlphaFoldDB" id="X1UZA0"/>
<dbReference type="EMBL" id="BARW01035785">
    <property type="protein sequence ID" value="GAJ22828.1"/>
    <property type="molecule type" value="Genomic_DNA"/>
</dbReference>
<evidence type="ECO:0000313" key="1">
    <source>
        <dbReference type="EMBL" id="GAJ22828.1"/>
    </source>
</evidence>
<reference evidence="1" key="1">
    <citation type="journal article" date="2014" name="Front. Microbiol.">
        <title>High frequency of phylogenetically diverse reductive dehalogenase-homologous genes in deep subseafloor sedimentary metagenomes.</title>
        <authorList>
            <person name="Kawai M."/>
            <person name="Futagami T."/>
            <person name="Toyoda A."/>
            <person name="Takaki Y."/>
            <person name="Nishi S."/>
            <person name="Hori S."/>
            <person name="Arai W."/>
            <person name="Tsubouchi T."/>
            <person name="Morono Y."/>
            <person name="Uchiyama I."/>
            <person name="Ito T."/>
            <person name="Fujiyama A."/>
            <person name="Inagaki F."/>
            <person name="Takami H."/>
        </authorList>
    </citation>
    <scope>NUCLEOTIDE SEQUENCE</scope>
    <source>
        <strain evidence="1">Expedition CK06-06</strain>
    </source>
</reference>
<sequence length="96" mass="10384">SQTRMDIELTEPLIVSALGLKWLALKSEYDITALTKAFAYWSRSAGPTRPSWAPNAVEVDPGGVYGDAMPETFPDNPTISERGIGMGVLVQSESEP</sequence>
<protein>
    <submittedName>
        <fullName evidence="1">Uncharacterized protein</fullName>
    </submittedName>
</protein>